<comment type="caution">
    <text evidence="2">The sequence shown here is derived from an EMBL/GenBank/DDBJ whole genome shotgun (WGS) entry which is preliminary data.</text>
</comment>
<dbReference type="Pfam" id="PF03551">
    <property type="entry name" value="PadR"/>
    <property type="match status" value="1"/>
</dbReference>
<sequence length="112" mass="13343">MSKKNNNFFKLEMLFLKILSIRDCYGYEITHSIKELTNGKIDIKEGSMYPVLYKFEDLGYISSEKKLVGKRMTRIYYHLEPSGKAYLEGIYKEYKEMTSIIDTFMEEEHDLQ</sequence>
<dbReference type="PANTHER" id="PTHR33169:SF14">
    <property type="entry name" value="TRANSCRIPTIONAL REGULATOR RV3488"/>
    <property type="match status" value="1"/>
</dbReference>
<evidence type="ECO:0000313" key="2">
    <source>
        <dbReference type="EMBL" id="MBC6009086.1"/>
    </source>
</evidence>
<dbReference type="RefSeq" id="WP_187011669.1">
    <property type="nucleotide sequence ID" value="NZ_JACRWG010000003.1"/>
</dbReference>
<dbReference type="PANTHER" id="PTHR33169">
    <property type="entry name" value="PADR-FAMILY TRANSCRIPTIONAL REGULATOR"/>
    <property type="match status" value="1"/>
</dbReference>
<dbReference type="InterPro" id="IPR005149">
    <property type="entry name" value="Tscrpt_reg_PadR_N"/>
</dbReference>
<keyword evidence="3" id="KW-1185">Reference proteome</keyword>
<dbReference type="InterPro" id="IPR036388">
    <property type="entry name" value="WH-like_DNA-bd_sf"/>
</dbReference>
<dbReference type="SUPFAM" id="SSF46785">
    <property type="entry name" value="Winged helix' DNA-binding domain"/>
    <property type="match status" value="1"/>
</dbReference>
<evidence type="ECO:0000313" key="3">
    <source>
        <dbReference type="Proteomes" id="UP000603474"/>
    </source>
</evidence>
<dbReference type="InterPro" id="IPR052509">
    <property type="entry name" value="Metal_resp_DNA-bind_regulator"/>
</dbReference>
<accession>A0ABR7K9D7</accession>
<reference evidence="2 3" key="1">
    <citation type="submission" date="2020-08" db="EMBL/GenBank/DDBJ databases">
        <authorList>
            <person name="Liu C."/>
            <person name="Sun Q."/>
        </authorList>
    </citation>
    <scope>NUCLEOTIDE SEQUENCE [LARGE SCALE GENOMIC DNA]</scope>
    <source>
        <strain evidence="2 3">NSJ-22</strain>
    </source>
</reference>
<name>A0ABR7K9D7_9FIRM</name>
<feature type="domain" description="Transcription regulator PadR N-terminal" evidence="1">
    <location>
        <begin position="16"/>
        <end position="88"/>
    </location>
</feature>
<dbReference type="InterPro" id="IPR036390">
    <property type="entry name" value="WH_DNA-bd_sf"/>
</dbReference>
<dbReference type="Proteomes" id="UP000603474">
    <property type="component" value="Unassembled WGS sequence"/>
</dbReference>
<organism evidence="2 3">
    <name type="scientific">Catenibacterium faecis</name>
    <dbReference type="NCBI Taxonomy" id="2764323"/>
    <lineage>
        <taxon>Bacteria</taxon>
        <taxon>Bacillati</taxon>
        <taxon>Bacillota</taxon>
        <taxon>Erysipelotrichia</taxon>
        <taxon>Erysipelotrichales</taxon>
        <taxon>Coprobacillaceae</taxon>
        <taxon>Catenibacterium</taxon>
    </lineage>
</organism>
<dbReference type="EMBL" id="JACRWG010000003">
    <property type="protein sequence ID" value="MBC6009086.1"/>
    <property type="molecule type" value="Genomic_DNA"/>
</dbReference>
<protein>
    <submittedName>
        <fullName evidence="2">Helix-turn-helix transcriptional regulator</fullName>
    </submittedName>
</protein>
<gene>
    <name evidence="2" type="ORF">H8909_02290</name>
</gene>
<proteinExistence type="predicted"/>
<evidence type="ECO:0000259" key="1">
    <source>
        <dbReference type="Pfam" id="PF03551"/>
    </source>
</evidence>
<dbReference type="Gene3D" id="1.10.10.10">
    <property type="entry name" value="Winged helix-like DNA-binding domain superfamily/Winged helix DNA-binding domain"/>
    <property type="match status" value="1"/>
</dbReference>